<dbReference type="Pfam" id="PF01208">
    <property type="entry name" value="URO-D"/>
    <property type="match status" value="1"/>
</dbReference>
<dbReference type="PANTHER" id="PTHR47099:SF1">
    <property type="entry name" value="METHYLCOBAMIDE:COM METHYLTRANSFERASE MTBA"/>
    <property type="match status" value="1"/>
</dbReference>
<keyword evidence="3" id="KW-1185">Reference proteome</keyword>
<dbReference type="PANTHER" id="PTHR47099">
    <property type="entry name" value="METHYLCOBAMIDE:COM METHYLTRANSFERASE MTBA"/>
    <property type="match status" value="1"/>
</dbReference>
<name>A0ABY8EDU3_9FIRM</name>
<feature type="domain" description="Uroporphyrinogen decarboxylase (URO-D)" evidence="1">
    <location>
        <begin position="23"/>
        <end position="235"/>
    </location>
</feature>
<sequence>MNEKIKFECKSDELEQIPKEIIDSTELQFPKAHVDMDSMVNLSEKLKEYRKDTVCRIPFCVTVESEAMGAKINLGNEKNGPRVSEYMFDTIEELGNIKEIDLNKGRIRTVLDSVEQLRNQNEIVSLNVEGPFTIISSLIDQRSFYKGIRKNKEIIDNCIKVVEDSIVKYILEGIKRGANIISYADPCGSIDIVGPKIYKEISGKSTYKILKRVEDRLEDSIIHICGKTSIGLQKLDFIEACSMNHNENCTYGDAICGLLKDKEINIIGHNCIKKTNLKTKNPKVWIIKLIK</sequence>
<evidence type="ECO:0000259" key="1">
    <source>
        <dbReference type="Pfam" id="PF01208"/>
    </source>
</evidence>
<dbReference type="InterPro" id="IPR000257">
    <property type="entry name" value="Uroporphyrinogen_deCOase"/>
</dbReference>
<accession>A0ABY8EDU3</accession>
<gene>
    <name evidence="2" type="ORF">P4S50_03280</name>
</gene>
<proteinExistence type="predicted"/>
<evidence type="ECO:0000313" key="3">
    <source>
        <dbReference type="Proteomes" id="UP001222800"/>
    </source>
</evidence>
<dbReference type="InterPro" id="IPR038071">
    <property type="entry name" value="UROD/MetE-like_sf"/>
</dbReference>
<dbReference type="SUPFAM" id="SSF51726">
    <property type="entry name" value="UROD/MetE-like"/>
    <property type="match status" value="1"/>
</dbReference>
<dbReference type="RefSeq" id="WP_277733079.1">
    <property type="nucleotide sequence ID" value="NZ_CP120733.1"/>
</dbReference>
<organism evidence="2 3">
    <name type="scientific">Tepidibacter hydrothermalis</name>
    <dbReference type="NCBI Taxonomy" id="3036126"/>
    <lineage>
        <taxon>Bacteria</taxon>
        <taxon>Bacillati</taxon>
        <taxon>Bacillota</taxon>
        <taxon>Clostridia</taxon>
        <taxon>Peptostreptococcales</taxon>
        <taxon>Peptostreptococcaceae</taxon>
        <taxon>Tepidibacter</taxon>
    </lineage>
</organism>
<protein>
    <submittedName>
        <fullName evidence="2">Uroporphyrinogen decarboxylase family protein</fullName>
    </submittedName>
</protein>
<dbReference type="InterPro" id="IPR052024">
    <property type="entry name" value="Methanogen_methyltrans"/>
</dbReference>
<reference evidence="2 3" key="1">
    <citation type="submission" date="2023-03" db="EMBL/GenBank/DDBJ databases">
        <title>Complete genome sequence of Tepidibacter sp. SWIR-1, isolated from a deep-sea hydrothermal vent.</title>
        <authorList>
            <person name="Li X."/>
        </authorList>
    </citation>
    <scope>NUCLEOTIDE SEQUENCE [LARGE SCALE GENOMIC DNA]</scope>
    <source>
        <strain evidence="2 3">SWIR-1</strain>
    </source>
</reference>
<evidence type="ECO:0000313" key="2">
    <source>
        <dbReference type="EMBL" id="WFD11111.1"/>
    </source>
</evidence>
<dbReference type="Proteomes" id="UP001222800">
    <property type="component" value="Chromosome"/>
</dbReference>
<dbReference type="EMBL" id="CP120733">
    <property type="protein sequence ID" value="WFD11111.1"/>
    <property type="molecule type" value="Genomic_DNA"/>
</dbReference>
<dbReference type="Gene3D" id="3.20.20.210">
    <property type="match status" value="1"/>
</dbReference>